<sequence>MRKPLILLGAGALLCAAGLANAQSYINQNQKLRMAEAAISQFYVDTVNENKLVEDAIKAMLEGLDPHSQYSNPEETRELNEPLTGNFSGIGISFNMNQDTLYVIQTVSGGPSERVGILAGDRIIEVNDTVIAGVGMKNNQIMKRLRGPKGTDVDVKVLRQQGGKPEEINFTITRADIPIYSVDAAYMVDPKTGYIRINRFAAETAKEVANAISDLKKQGMDRLILDLVDNGGGYLNAAVDMLGELIEPDKLVVYTEGTNSSRQNHTTRPSGKKPLFSDGRLVVMTNQYSASASEITSGAIQDWDRGLVVGRRTFGKGLVQRPIPFPDGSMIRLTVAHYYTPTGRDIQKPYTKGDQKAYHEDMLERFNHGELMHADSIKYIDSLKVETLKLHRPIYGGGGIYPDKFVPLDTTEFTKYYRNVVAKGLINRYVINYVDKNRADIKRKFKNDDAFVKGFAVTPAMLAELDESAKKEGIEYNAEEAATSAPLFSMIIKALIGRDIYDNATYFKVYNLHDPIFREALELINSSEYDRLLSTEAARK</sequence>
<dbReference type="Proteomes" id="UP000306319">
    <property type="component" value="Unassembled WGS sequence"/>
</dbReference>
<name>A0AC61RK66_9BACT</name>
<evidence type="ECO:0000313" key="2">
    <source>
        <dbReference type="Proteomes" id="UP000306319"/>
    </source>
</evidence>
<organism evidence="1 2">
    <name type="scientific">Lepagella muris</name>
    <dbReference type="NCBI Taxonomy" id="3032870"/>
    <lineage>
        <taxon>Bacteria</taxon>
        <taxon>Pseudomonadati</taxon>
        <taxon>Bacteroidota</taxon>
        <taxon>Bacteroidia</taxon>
        <taxon>Bacteroidales</taxon>
        <taxon>Muribaculaceae</taxon>
        <taxon>Lepagella</taxon>
    </lineage>
</organism>
<comment type="caution">
    <text evidence="1">The sequence shown here is derived from an EMBL/GenBank/DDBJ whole genome shotgun (WGS) entry which is preliminary data.</text>
</comment>
<evidence type="ECO:0000313" key="1">
    <source>
        <dbReference type="EMBL" id="TGY80345.1"/>
    </source>
</evidence>
<keyword evidence="2" id="KW-1185">Reference proteome</keyword>
<gene>
    <name evidence="1" type="ORF">E5331_03675</name>
</gene>
<proteinExistence type="predicted"/>
<accession>A0AC61RK66</accession>
<reference evidence="1" key="1">
    <citation type="submission" date="2019-04" db="EMBL/GenBank/DDBJ databases">
        <title>Microbes associate with the intestines of laboratory mice.</title>
        <authorList>
            <person name="Navarre W."/>
            <person name="Wong E."/>
            <person name="Huang K."/>
            <person name="Tropini C."/>
            <person name="Ng K."/>
            <person name="Yu B."/>
        </authorList>
    </citation>
    <scope>NUCLEOTIDE SEQUENCE</scope>
    <source>
        <strain evidence="1">NM04_E33</strain>
    </source>
</reference>
<protein>
    <submittedName>
        <fullName evidence="1">S41 family peptidase</fullName>
    </submittedName>
</protein>
<dbReference type="EMBL" id="SRYB01000003">
    <property type="protein sequence ID" value="TGY80345.1"/>
    <property type="molecule type" value="Genomic_DNA"/>
</dbReference>